<evidence type="ECO:0000313" key="1">
    <source>
        <dbReference type="EMBL" id="MCV3217380.1"/>
    </source>
</evidence>
<keyword evidence="2" id="KW-1185">Reference proteome</keyword>
<protein>
    <submittedName>
        <fullName evidence="1">Uncharacterized protein</fullName>
    </submittedName>
</protein>
<accession>A0ABT3B8U4</accession>
<name>A0ABT3B8U4_9CYAN</name>
<comment type="caution">
    <text evidence="1">The sequence shown here is derived from an EMBL/GenBank/DDBJ whole genome shotgun (WGS) entry which is preliminary data.</text>
</comment>
<proteinExistence type="predicted"/>
<dbReference type="Proteomes" id="UP001526143">
    <property type="component" value="Unassembled WGS sequence"/>
</dbReference>
<evidence type="ECO:0000313" key="2">
    <source>
        <dbReference type="Proteomes" id="UP001526143"/>
    </source>
</evidence>
<reference evidence="1 2" key="1">
    <citation type="submission" date="2022-10" db="EMBL/GenBank/DDBJ databases">
        <title>Identification of biosynthetic pathway for the production of the potent trypsin inhibitor radiosumin.</title>
        <authorList>
            <person name="Fewer D.P."/>
            <person name="Delbaje E."/>
            <person name="Ouyang X."/>
            <person name="Agostino P.D."/>
            <person name="Wahlsten M."/>
            <person name="Jokela J."/>
            <person name="Permi P."/>
            <person name="Haapaniemi E."/>
            <person name="Koistinen H."/>
        </authorList>
    </citation>
    <scope>NUCLEOTIDE SEQUENCE [LARGE SCALE GENOMIC DNA]</scope>
    <source>
        <strain evidence="1 2">NIES-515</strain>
    </source>
</reference>
<sequence>MVRINWLRSLPIFCQSIKVGQFTESDNNQRAIFFGSQGDTRSQQKPLETQIKDFVHHQIDVGDRSGILNLIDIRPDAIAHTETQPTHDVAAAIPFDDFDIHAVGTLNLYKRIINLV</sequence>
<dbReference type="EMBL" id="JAOWRF010000405">
    <property type="protein sequence ID" value="MCV3217380.1"/>
    <property type="molecule type" value="Genomic_DNA"/>
</dbReference>
<dbReference type="RefSeq" id="WP_263749085.1">
    <property type="nucleotide sequence ID" value="NZ_JAOWRF010000405.1"/>
</dbReference>
<organism evidence="1 2">
    <name type="scientific">Plectonema radiosum NIES-515</name>
    <dbReference type="NCBI Taxonomy" id="2986073"/>
    <lineage>
        <taxon>Bacteria</taxon>
        <taxon>Bacillati</taxon>
        <taxon>Cyanobacteriota</taxon>
        <taxon>Cyanophyceae</taxon>
        <taxon>Oscillatoriophycideae</taxon>
        <taxon>Oscillatoriales</taxon>
        <taxon>Microcoleaceae</taxon>
        <taxon>Plectonema</taxon>
    </lineage>
</organism>
<gene>
    <name evidence="1" type="ORF">OGM63_28385</name>
</gene>
<dbReference type="Gene3D" id="3.40.50.720">
    <property type="entry name" value="NAD(P)-binding Rossmann-like Domain"/>
    <property type="match status" value="1"/>
</dbReference>